<reference evidence="2 3" key="1">
    <citation type="submission" date="2019-01" db="EMBL/GenBank/DDBJ databases">
        <title>A draft genome assembly of the solar-powered sea slug Elysia chlorotica.</title>
        <authorList>
            <person name="Cai H."/>
            <person name="Li Q."/>
            <person name="Fang X."/>
            <person name="Li J."/>
            <person name="Curtis N.E."/>
            <person name="Altenburger A."/>
            <person name="Shibata T."/>
            <person name="Feng M."/>
            <person name="Maeda T."/>
            <person name="Schwartz J.A."/>
            <person name="Shigenobu S."/>
            <person name="Lundholm N."/>
            <person name="Nishiyama T."/>
            <person name="Yang H."/>
            <person name="Hasebe M."/>
            <person name="Li S."/>
            <person name="Pierce S.K."/>
            <person name="Wang J."/>
        </authorList>
    </citation>
    <scope>NUCLEOTIDE SEQUENCE [LARGE SCALE GENOMIC DNA]</scope>
    <source>
        <strain evidence="2">EC2010</strain>
        <tissue evidence="2">Whole organism of an adult</tissue>
    </source>
</reference>
<evidence type="ECO:0000313" key="3">
    <source>
        <dbReference type="Proteomes" id="UP000271974"/>
    </source>
</evidence>
<organism evidence="2 3">
    <name type="scientific">Elysia chlorotica</name>
    <name type="common">Eastern emerald elysia</name>
    <name type="synonym">Sea slug</name>
    <dbReference type="NCBI Taxonomy" id="188477"/>
    <lineage>
        <taxon>Eukaryota</taxon>
        <taxon>Metazoa</taxon>
        <taxon>Spiralia</taxon>
        <taxon>Lophotrochozoa</taxon>
        <taxon>Mollusca</taxon>
        <taxon>Gastropoda</taxon>
        <taxon>Heterobranchia</taxon>
        <taxon>Euthyneura</taxon>
        <taxon>Panpulmonata</taxon>
        <taxon>Sacoglossa</taxon>
        <taxon>Placobranchoidea</taxon>
        <taxon>Plakobranchidae</taxon>
        <taxon>Elysia</taxon>
    </lineage>
</organism>
<comment type="caution">
    <text evidence="2">The sequence shown here is derived from an EMBL/GenBank/DDBJ whole genome shotgun (WGS) entry which is preliminary data.</text>
</comment>
<dbReference type="EMBL" id="RQTK01000495">
    <property type="protein sequence ID" value="RUS78694.1"/>
    <property type="molecule type" value="Genomic_DNA"/>
</dbReference>
<evidence type="ECO:0000256" key="1">
    <source>
        <dbReference type="SAM" id="Phobius"/>
    </source>
</evidence>
<keyword evidence="1" id="KW-0472">Membrane</keyword>
<evidence type="ECO:0000313" key="2">
    <source>
        <dbReference type="EMBL" id="RUS78694.1"/>
    </source>
</evidence>
<feature type="transmembrane region" description="Helical" evidence="1">
    <location>
        <begin position="99"/>
        <end position="122"/>
    </location>
</feature>
<proteinExistence type="predicted"/>
<name>A0A433TB66_ELYCH</name>
<sequence>MLSLLSQTCSDSCPLCYYYYYLWCCLMNQKNIHQSNQARACICILKKNLQKPVLLALVSLILSFSQRNLQSQLSTAILTVFFLFFGGFFWVGGGGCGPIYHRACSAYGHTFLLLFFFFFFFLL</sequence>
<dbReference type="Proteomes" id="UP000271974">
    <property type="component" value="Unassembled WGS sequence"/>
</dbReference>
<keyword evidence="1" id="KW-0812">Transmembrane</keyword>
<dbReference type="AlphaFoldDB" id="A0A433TB66"/>
<keyword evidence="3" id="KW-1185">Reference proteome</keyword>
<protein>
    <submittedName>
        <fullName evidence="2">Uncharacterized protein</fullName>
    </submittedName>
</protein>
<feature type="transmembrane region" description="Helical" evidence="1">
    <location>
        <begin position="73"/>
        <end position="93"/>
    </location>
</feature>
<keyword evidence="1" id="KW-1133">Transmembrane helix</keyword>
<gene>
    <name evidence="2" type="ORF">EGW08_013549</name>
</gene>
<accession>A0A433TB66</accession>